<protein>
    <submittedName>
        <fullName evidence="1">Uncharacterized protein</fullName>
    </submittedName>
</protein>
<dbReference type="Proteomes" id="UP000600247">
    <property type="component" value="Unassembled WGS sequence"/>
</dbReference>
<organism evidence="1 2">
    <name type="scientific">Paenibacillus radicis</name>
    <name type="common">ex Gao et al. 2016</name>
    <dbReference type="NCBI Taxonomy" id="1737354"/>
    <lineage>
        <taxon>Bacteria</taxon>
        <taxon>Bacillati</taxon>
        <taxon>Bacillota</taxon>
        <taxon>Bacilli</taxon>
        <taxon>Bacillales</taxon>
        <taxon>Paenibacillaceae</taxon>
        <taxon>Paenibacillus</taxon>
    </lineage>
</organism>
<proteinExistence type="predicted"/>
<gene>
    <name evidence="1" type="ORF">GCM10010918_20490</name>
</gene>
<sequence length="282" mass="31916">MKEHSYDKSEQLGSTETGRPWNWMLFPFSSIIAAGESLYAASSGHGIYEISGSGQWEKLSAGMPEQANTNRLQMHSGLLQACTNYGLFQFDNGKWSDTGLAVPCYQYRLLGGTGYAATEYGLWIHTQDKWEQSSCTDRRVYDFLNLPQYLIVGHDQGISLYDRFMDSWAQFELNRAVTSLSVFRGHLLGSSDKGELLVGDKKGQFDRIRFGNHFIFGIKNFNKEIYVCTDHGLFRLGYIKERLMLLSVKLGFPVTDVDLQGGQFYMATLFNGIQTLDVQPQL</sequence>
<dbReference type="AlphaFoldDB" id="A0A917H350"/>
<dbReference type="EMBL" id="BMHY01000003">
    <property type="protein sequence ID" value="GGG66036.1"/>
    <property type="molecule type" value="Genomic_DNA"/>
</dbReference>
<dbReference type="RefSeq" id="WP_188888882.1">
    <property type="nucleotide sequence ID" value="NZ_BMHY01000003.1"/>
</dbReference>
<keyword evidence="2" id="KW-1185">Reference proteome</keyword>
<evidence type="ECO:0000313" key="2">
    <source>
        <dbReference type="Proteomes" id="UP000600247"/>
    </source>
</evidence>
<reference evidence="1 2" key="1">
    <citation type="journal article" date="2014" name="Int. J. Syst. Evol. Microbiol.">
        <title>Complete genome sequence of Corynebacterium casei LMG S-19264T (=DSM 44701T), isolated from a smear-ripened cheese.</title>
        <authorList>
            <consortium name="US DOE Joint Genome Institute (JGI-PGF)"/>
            <person name="Walter F."/>
            <person name="Albersmeier A."/>
            <person name="Kalinowski J."/>
            <person name="Ruckert C."/>
        </authorList>
    </citation>
    <scope>NUCLEOTIDE SEQUENCE [LARGE SCALE GENOMIC DNA]</scope>
    <source>
        <strain evidence="1 2">CGMCC 1.15286</strain>
    </source>
</reference>
<evidence type="ECO:0000313" key="1">
    <source>
        <dbReference type="EMBL" id="GGG66036.1"/>
    </source>
</evidence>
<name>A0A917H350_9BACL</name>
<accession>A0A917H350</accession>
<comment type="caution">
    <text evidence="1">The sequence shown here is derived from an EMBL/GenBank/DDBJ whole genome shotgun (WGS) entry which is preliminary data.</text>
</comment>